<protein>
    <recommendedName>
        <fullName evidence="4">Glucose/Sorbosone dehydrogenase domain-containing protein</fullName>
    </recommendedName>
</protein>
<evidence type="ECO:0000313" key="3">
    <source>
        <dbReference type="Proteomes" id="UP000318053"/>
    </source>
</evidence>
<dbReference type="EMBL" id="SJPK01000036">
    <property type="protein sequence ID" value="TWT51913.1"/>
    <property type="molecule type" value="Genomic_DNA"/>
</dbReference>
<dbReference type="RefSeq" id="WP_146394187.1">
    <property type="nucleotide sequence ID" value="NZ_SJPK01000036.1"/>
</dbReference>
<gene>
    <name evidence="2" type="ORF">CA85_51560</name>
</gene>
<sequence length="401" mass="43343" precursor="true">MNVKSALIAVVLTAVTLVNSGFSQSLGGSSSQSQTSPFSYAPANVLAEYMLQPAILKLQLANYVFKVVTAPLVVDQPAGPRLTPGDFELMGGYIVPQVFSNPGLAIDFQTQRVYAGSRNNEQSINVYDLPAMGSGDDVSAWPRLTKVDVIPQFWETVPSTEATHPNGLEIRDGRLWVSPRGWYTIMPRPFLRIFGKSLSNGTVETKDIPVATQAYGGGFLKGHPSKWLIGAGGYMSGQGGVAGPTAATADGEILLSQVDFGLLDFEAREKRPPTLSPVSGVDTWQSMVPRGDVGAWGSDAAIAGGIWTDRGLCYWPRLHTGEADYYSGGGKFSGPNETWLYTYDPFSFDGVQYQKWSHGEVIGHELGEDGLVYLLINDAYQAGKYAVHDVIKVFRIIDSEG</sequence>
<dbReference type="AlphaFoldDB" id="A0A5C5WPH3"/>
<dbReference type="Proteomes" id="UP000318053">
    <property type="component" value="Unassembled WGS sequence"/>
</dbReference>
<comment type="caution">
    <text evidence="2">The sequence shown here is derived from an EMBL/GenBank/DDBJ whole genome shotgun (WGS) entry which is preliminary data.</text>
</comment>
<evidence type="ECO:0008006" key="4">
    <source>
        <dbReference type="Google" id="ProtNLM"/>
    </source>
</evidence>
<name>A0A5C5WPH3_9BACT</name>
<evidence type="ECO:0000256" key="1">
    <source>
        <dbReference type="SAM" id="SignalP"/>
    </source>
</evidence>
<proteinExistence type="predicted"/>
<organism evidence="2 3">
    <name type="scientific">Allorhodopirellula solitaria</name>
    <dbReference type="NCBI Taxonomy" id="2527987"/>
    <lineage>
        <taxon>Bacteria</taxon>
        <taxon>Pseudomonadati</taxon>
        <taxon>Planctomycetota</taxon>
        <taxon>Planctomycetia</taxon>
        <taxon>Pirellulales</taxon>
        <taxon>Pirellulaceae</taxon>
        <taxon>Allorhodopirellula</taxon>
    </lineage>
</organism>
<feature type="chain" id="PRO_5023004028" description="Glucose/Sorbosone dehydrogenase domain-containing protein" evidence="1">
    <location>
        <begin position="21"/>
        <end position="401"/>
    </location>
</feature>
<keyword evidence="1" id="KW-0732">Signal</keyword>
<evidence type="ECO:0000313" key="2">
    <source>
        <dbReference type="EMBL" id="TWT51913.1"/>
    </source>
</evidence>
<accession>A0A5C5WPH3</accession>
<keyword evidence="3" id="KW-1185">Reference proteome</keyword>
<feature type="signal peptide" evidence="1">
    <location>
        <begin position="1"/>
        <end position="20"/>
    </location>
</feature>
<reference evidence="2 3" key="1">
    <citation type="submission" date="2019-02" db="EMBL/GenBank/DDBJ databases">
        <title>Deep-cultivation of Planctomycetes and their phenomic and genomic characterization uncovers novel biology.</title>
        <authorList>
            <person name="Wiegand S."/>
            <person name="Jogler M."/>
            <person name="Boedeker C."/>
            <person name="Pinto D."/>
            <person name="Vollmers J."/>
            <person name="Rivas-Marin E."/>
            <person name="Kohn T."/>
            <person name="Peeters S.H."/>
            <person name="Heuer A."/>
            <person name="Rast P."/>
            <person name="Oberbeckmann S."/>
            <person name="Bunk B."/>
            <person name="Jeske O."/>
            <person name="Meyerdierks A."/>
            <person name="Storesund J.E."/>
            <person name="Kallscheuer N."/>
            <person name="Luecker S."/>
            <person name="Lage O.M."/>
            <person name="Pohl T."/>
            <person name="Merkel B.J."/>
            <person name="Hornburger P."/>
            <person name="Mueller R.-W."/>
            <person name="Bruemmer F."/>
            <person name="Labrenz M."/>
            <person name="Spormann A.M."/>
            <person name="Op Den Camp H."/>
            <person name="Overmann J."/>
            <person name="Amann R."/>
            <person name="Jetten M.S.M."/>
            <person name="Mascher T."/>
            <person name="Medema M.H."/>
            <person name="Devos D.P."/>
            <person name="Kaster A.-K."/>
            <person name="Ovreas L."/>
            <person name="Rohde M."/>
            <person name="Galperin M.Y."/>
            <person name="Jogler C."/>
        </authorList>
    </citation>
    <scope>NUCLEOTIDE SEQUENCE [LARGE SCALE GENOMIC DNA]</scope>
    <source>
        <strain evidence="2 3">CA85</strain>
    </source>
</reference>